<feature type="transmembrane region" description="Helical" evidence="1">
    <location>
        <begin position="347"/>
        <end position="368"/>
    </location>
</feature>
<reference evidence="3" key="1">
    <citation type="journal article" date="2019" name="Int. J. Syst. Evol. Microbiol.">
        <title>The Global Catalogue of Microorganisms (GCM) 10K type strain sequencing project: providing services to taxonomists for standard genome sequencing and annotation.</title>
        <authorList>
            <consortium name="The Broad Institute Genomics Platform"/>
            <consortium name="The Broad Institute Genome Sequencing Center for Infectious Disease"/>
            <person name="Wu L."/>
            <person name="Ma J."/>
        </authorList>
    </citation>
    <scope>NUCLEOTIDE SEQUENCE [LARGE SCALE GENOMIC DNA]</scope>
    <source>
        <strain evidence="3">CGMCC 1.15474</strain>
    </source>
</reference>
<feature type="transmembrane region" description="Helical" evidence="1">
    <location>
        <begin position="30"/>
        <end position="47"/>
    </location>
</feature>
<protein>
    <submittedName>
        <fullName evidence="2">ABC transporter permease</fullName>
    </submittedName>
</protein>
<feature type="transmembrane region" description="Helical" evidence="1">
    <location>
        <begin position="307"/>
        <end position="327"/>
    </location>
</feature>
<evidence type="ECO:0000256" key="1">
    <source>
        <dbReference type="SAM" id="Phobius"/>
    </source>
</evidence>
<feature type="transmembrane region" description="Helical" evidence="1">
    <location>
        <begin position="101"/>
        <end position="125"/>
    </location>
</feature>
<dbReference type="Proteomes" id="UP001597318">
    <property type="component" value="Unassembled WGS sequence"/>
</dbReference>
<dbReference type="EMBL" id="JBHUIK010000006">
    <property type="protein sequence ID" value="MFD2216252.1"/>
    <property type="molecule type" value="Genomic_DNA"/>
</dbReference>
<sequence length="408" mass="47903">MKSVNEIWQTRVNQHINETRMYLKYMLNDHLLFVFIFLGAGGALTYQRWLETLSPDFPAIVIMTLTFAFIVITSSVRTLLKEADIVFLLPMEFKLRGYFQKAFRYSFISQSFLVIVPLILFTPLYFKVTDANGKTLLICLGLLLLVKFWNLRVSWAMSFYTEASAKWSDLIVRFVLNVSVIYFIFSQDTLFLIILFVIMTGYVLYFSNNVKQKALKWEQLIKREEGKKQSFYKLANLFTDVPKLKKQAKRRAYLDWMVKQVKYHQENVYEYLYVRALIRSGDYLGIIVRLTIIGSIILSFLNEQLTGYIVVSVLFIFLTGIQIMSLYKHFELLELTNLYPNAEKKRLSSFLKIMFTVFLVQTVIYSLITFLFATVSIFVGTLIATALFSYLFVFIYMKNRIKKNEKDV</sequence>
<gene>
    <name evidence="2" type="ORF">ACFSKK_21490</name>
</gene>
<evidence type="ECO:0000313" key="2">
    <source>
        <dbReference type="EMBL" id="MFD2216252.1"/>
    </source>
</evidence>
<feature type="transmembrane region" description="Helical" evidence="1">
    <location>
        <begin position="131"/>
        <end position="149"/>
    </location>
</feature>
<feature type="transmembrane region" description="Helical" evidence="1">
    <location>
        <begin position="170"/>
        <end position="185"/>
    </location>
</feature>
<feature type="transmembrane region" description="Helical" evidence="1">
    <location>
        <begin position="191"/>
        <end position="207"/>
    </location>
</feature>
<feature type="transmembrane region" description="Helical" evidence="1">
    <location>
        <begin position="374"/>
        <end position="396"/>
    </location>
</feature>
<proteinExistence type="predicted"/>
<feature type="transmembrane region" description="Helical" evidence="1">
    <location>
        <begin position="283"/>
        <end position="301"/>
    </location>
</feature>
<keyword evidence="1" id="KW-1133">Transmembrane helix</keyword>
<accession>A0ABW5C250</accession>
<evidence type="ECO:0000313" key="3">
    <source>
        <dbReference type="Proteomes" id="UP001597318"/>
    </source>
</evidence>
<dbReference type="PIRSF" id="PIRSF037259">
    <property type="entry name" value="EcsB_ABC"/>
    <property type="match status" value="1"/>
</dbReference>
<feature type="transmembrane region" description="Helical" evidence="1">
    <location>
        <begin position="59"/>
        <end position="80"/>
    </location>
</feature>
<dbReference type="RefSeq" id="WP_247339873.1">
    <property type="nucleotide sequence ID" value="NZ_CP095550.1"/>
</dbReference>
<organism evidence="2 3">
    <name type="scientific">Metabacillus endolithicus</name>
    <dbReference type="NCBI Taxonomy" id="1535204"/>
    <lineage>
        <taxon>Bacteria</taxon>
        <taxon>Bacillati</taxon>
        <taxon>Bacillota</taxon>
        <taxon>Bacilli</taxon>
        <taxon>Bacillales</taxon>
        <taxon>Bacillaceae</taxon>
        <taxon>Metabacillus</taxon>
    </lineage>
</organism>
<dbReference type="InterPro" id="IPR010288">
    <property type="entry name" value="EcsB_ABC"/>
</dbReference>
<keyword evidence="1" id="KW-0472">Membrane</keyword>
<keyword evidence="1" id="KW-0812">Transmembrane</keyword>
<keyword evidence="3" id="KW-1185">Reference proteome</keyword>
<comment type="caution">
    <text evidence="2">The sequence shown here is derived from an EMBL/GenBank/DDBJ whole genome shotgun (WGS) entry which is preliminary data.</text>
</comment>
<name>A0ABW5C250_9BACI</name>
<dbReference type="Pfam" id="PF05975">
    <property type="entry name" value="EcsB"/>
    <property type="match status" value="1"/>
</dbReference>